<keyword evidence="2" id="KW-0472">Membrane</keyword>
<keyword evidence="5" id="KW-1185">Reference proteome</keyword>
<feature type="signal peptide" evidence="3">
    <location>
        <begin position="1"/>
        <end position="26"/>
    </location>
</feature>
<dbReference type="HOGENOM" id="CLU_943071_0_0_11"/>
<dbReference type="AlphaFoldDB" id="V6KW16"/>
<keyword evidence="2" id="KW-0812">Transmembrane</keyword>
<keyword evidence="3" id="KW-0732">Signal</keyword>
<name>V6KW16_STRRC</name>
<feature type="compositionally biased region" description="Gly residues" evidence="1">
    <location>
        <begin position="93"/>
        <end position="104"/>
    </location>
</feature>
<proteinExistence type="predicted"/>
<feature type="region of interest" description="Disordered" evidence="1">
    <location>
        <begin position="82"/>
        <end position="141"/>
    </location>
</feature>
<evidence type="ECO:0000256" key="1">
    <source>
        <dbReference type="SAM" id="MobiDB-lite"/>
    </source>
</evidence>
<sequence>MRNQRALAAACAAAATLGLAAPVAIADGMGNTNGDGPFYGNAGNGNGNGDGPFYGNAGIGGGPSNGNGGGYPGYGNLSGTFSDHGHFTDNGNRGFGDGGRGGSGRDPARGDDSGRGDDTGNGGRGDGIGGRRNIEAAPGAIESGDRLTVTVDDCRGGTVSSRAFPTAQLHPFRDDTSRAGPRIDQDARPGRYDITAHCDGRRVTHPSAFTVLGGVEGGAGGGTRSGATRTDTAIGAGLVAWAVVGGGVYWLRRRNEKRF</sequence>
<organism evidence="4 5">
    <name type="scientific">Streptomyces roseochromogenus subsp. oscitans DS 12.976</name>
    <dbReference type="NCBI Taxonomy" id="1352936"/>
    <lineage>
        <taxon>Bacteria</taxon>
        <taxon>Bacillati</taxon>
        <taxon>Actinomycetota</taxon>
        <taxon>Actinomycetes</taxon>
        <taxon>Kitasatosporales</taxon>
        <taxon>Streptomycetaceae</taxon>
        <taxon>Streptomyces</taxon>
    </lineage>
</organism>
<dbReference type="RefSeq" id="WP_023545015.1">
    <property type="nucleotide sequence ID" value="NZ_CM002285.1"/>
</dbReference>
<comment type="caution">
    <text evidence="4">The sequence shown here is derived from an EMBL/GenBank/DDBJ whole genome shotgun (WGS) entry which is preliminary data.</text>
</comment>
<evidence type="ECO:0000256" key="2">
    <source>
        <dbReference type="SAM" id="Phobius"/>
    </source>
</evidence>
<evidence type="ECO:0000256" key="3">
    <source>
        <dbReference type="SAM" id="SignalP"/>
    </source>
</evidence>
<evidence type="ECO:0000313" key="4">
    <source>
        <dbReference type="EMBL" id="EST35636.1"/>
    </source>
</evidence>
<protein>
    <recommendedName>
        <fullName evidence="6">Integral membrane protein</fullName>
    </recommendedName>
</protein>
<evidence type="ECO:0000313" key="5">
    <source>
        <dbReference type="Proteomes" id="UP000017984"/>
    </source>
</evidence>
<feature type="compositionally biased region" description="Basic and acidic residues" evidence="1">
    <location>
        <begin position="106"/>
        <end position="118"/>
    </location>
</feature>
<dbReference type="OrthoDB" id="3480624at2"/>
<keyword evidence="2" id="KW-1133">Transmembrane helix</keyword>
<evidence type="ECO:0008006" key="6">
    <source>
        <dbReference type="Google" id="ProtNLM"/>
    </source>
</evidence>
<reference evidence="4 5" key="1">
    <citation type="journal article" date="2014" name="Genome Announc.">
        <title>Draft Genome Sequence of Streptomyces roseochromogenes subsp. oscitans DS 12.976, Producer of the Aminocoumarin Antibiotic Clorobiocin.</title>
        <authorList>
            <person name="Ruckert C."/>
            <person name="Kalinowski J."/>
            <person name="Heide L."/>
            <person name="Apel A.K."/>
        </authorList>
    </citation>
    <scope>NUCLEOTIDE SEQUENCE [LARGE SCALE GENOMIC DNA]</scope>
    <source>
        <strain evidence="4 5">DS 12.976</strain>
    </source>
</reference>
<dbReference type="Proteomes" id="UP000017984">
    <property type="component" value="Chromosome"/>
</dbReference>
<dbReference type="EMBL" id="AWQX01000046">
    <property type="protein sequence ID" value="EST35636.1"/>
    <property type="molecule type" value="Genomic_DNA"/>
</dbReference>
<feature type="transmembrane region" description="Helical" evidence="2">
    <location>
        <begin position="233"/>
        <end position="251"/>
    </location>
</feature>
<gene>
    <name evidence="4" type="ORF">M878_05055</name>
</gene>
<dbReference type="PATRIC" id="fig|1352936.5.peg.1089"/>
<feature type="compositionally biased region" description="Gly residues" evidence="1">
    <location>
        <begin position="119"/>
        <end position="130"/>
    </location>
</feature>
<accession>V6KW16</accession>
<feature type="chain" id="PRO_5004748804" description="Integral membrane protein" evidence="3">
    <location>
        <begin position="27"/>
        <end position="259"/>
    </location>
</feature>
<dbReference type="STRING" id="1352936.M878_05055"/>